<dbReference type="EMBL" id="AYXG01000255">
    <property type="protein sequence ID" value="EWC58142.1"/>
    <property type="molecule type" value="Genomic_DNA"/>
</dbReference>
<feature type="compositionally biased region" description="Basic and acidic residues" evidence="6">
    <location>
        <begin position="373"/>
        <end position="400"/>
    </location>
</feature>
<dbReference type="NCBIfam" id="TIGR03931">
    <property type="entry name" value="T7SS_Rv3446c"/>
    <property type="match status" value="1"/>
</dbReference>
<feature type="compositionally biased region" description="Low complexity" evidence="6">
    <location>
        <begin position="431"/>
        <end position="440"/>
    </location>
</feature>
<dbReference type="STRING" id="909613.UO65_6557"/>
<sequence>MAVDFGTSSTCVAVSVNGREPQVVVVDGQPLLRSAVYAATDGTLFVGQEAERQAALDPSRYEPHPKRRVDESELLLGDAVLPVPAVFRAVLSRAVAEARRVAGGAPVDQLVLTHPADWGGVRTRVLRQAAAGLGHRVATVPEPVAAAVFHAASFPGPPQRALAVLDVGGGTVDVSVVRTQGHRHTVLATKGDPSFGGADVDQLLLEHIGATSGHPEAWRDLVEGRDLAERRRRRVLRQDVRDAKETLSRHPYTDVPLPSPFPDAHVTRDDLERLIAEPVGRAVRLVSAAVAESGLTPAELTGVFLVGGSSRIPLIARLVAERTGVVPVTLDQPETVVARGALRAVAPDPEGTGVLAPGQDRTVPTSRPPIVTAEERTRPVHSPGEERTRPVHSPGEERTRPVRGPVHRHPSGPLPRPLPTGPRPPGPPSGGFPAAHPGSAAVRPSTPDSARGVRGRTWLLVGLGALVLAVAVAVTLVVVLGREEQPPADPGRVIAQYEYRFALPDGWTQTGGDPGLLRTEIRPADDTGGGDAVLVEEKRLSFDSGAERARAVGKLRSDYEAGGDQFTDFADATRFADRDVVHYREQLDAESATVDWYVLFQGAAQVSVGCQYTDDGRDRVARACDAVVRSMVVTG</sequence>
<keyword evidence="7" id="KW-0472">Membrane</keyword>
<dbReference type="InterPro" id="IPR018181">
    <property type="entry name" value="Heat_shock_70_CS"/>
</dbReference>
<feature type="compositionally biased region" description="Pro residues" evidence="6">
    <location>
        <begin position="412"/>
        <end position="430"/>
    </location>
</feature>
<dbReference type="eggNOG" id="COG0443">
    <property type="taxonomic scope" value="Bacteria"/>
</dbReference>
<accession>W7IN18</accession>
<dbReference type="PANTHER" id="PTHR45639">
    <property type="entry name" value="HSC70CB, ISOFORM G-RELATED"/>
    <property type="match status" value="1"/>
</dbReference>
<dbReference type="PRINTS" id="PR00301">
    <property type="entry name" value="HEATSHOCK70"/>
</dbReference>
<evidence type="ECO:0000256" key="6">
    <source>
        <dbReference type="SAM" id="MobiDB-lite"/>
    </source>
</evidence>
<dbReference type="InterPro" id="IPR043129">
    <property type="entry name" value="ATPase_NBD"/>
</dbReference>
<dbReference type="GO" id="GO:0140662">
    <property type="term" value="F:ATP-dependent protein folding chaperone"/>
    <property type="evidence" value="ECO:0007669"/>
    <property type="project" value="InterPro"/>
</dbReference>
<evidence type="ECO:0000256" key="4">
    <source>
        <dbReference type="ARBA" id="ARBA00023016"/>
    </source>
</evidence>
<comment type="similarity">
    <text evidence="1">Belongs to the heat shock protein 70 family.</text>
</comment>
<evidence type="ECO:0000256" key="1">
    <source>
        <dbReference type="ARBA" id="ARBA00007381"/>
    </source>
</evidence>
<organism evidence="8 9">
    <name type="scientific">Actinokineospora spheciospongiae</name>
    <dbReference type="NCBI Taxonomy" id="909613"/>
    <lineage>
        <taxon>Bacteria</taxon>
        <taxon>Bacillati</taxon>
        <taxon>Actinomycetota</taxon>
        <taxon>Actinomycetes</taxon>
        <taxon>Pseudonocardiales</taxon>
        <taxon>Pseudonocardiaceae</taxon>
        <taxon>Actinokineospora</taxon>
    </lineage>
</organism>
<dbReference type="Pfam" id="PF00012">
    <property type="entry name" value="HSP70"/>
    <property type="match status" value="1"/>
</dbReference>
<reference evidence="8 9" key="1">
    <citation type="journal article" date="2014" name="Genome Announc.">
        <title>Draft Genome Sequence of the Antitrypanosomally Active Sponge-Associated Bacterium Actinokineospora sp. Strain EG49.</title>
        <authorList>
            <person name="Harjes J."/>
            <person name="Ryu T."/>
            <person name="Abdelmohsen U.R."/>
            <person name="Moitinho-Silva L."/>
            <person name="Horn H."/>
            <person name="Ravasi T."/>
            <person name="Hentschel U."/>
        </authorList>
    </citation>
    <scope>NUCLEOTIDE SEQUENCE [LARGE SCALE GENOMIC DNA]</scope>
    <source>
        <strain evidence="8 9">EG49</strain>
    </source>
</reference>
<evidence type="ECO:0000313" key="9">
    <source>
        <dbReference type="Proteomes" id="UP000019277"/>
    </source>
</evidence>
<evidence type="ECO:0000256" key="5">
    <source>
        <dbReference type="ARBA" id="ARBA00023186"/>
    </source>
</evidence>
<dbReference type="Proteomes" id="UP000019277">
    <property type="component" value="Unassembled WGS sequence"/>
</dbReference>
<gene>
    <name evidence="8" type="ORF">UO65_6557</name>
</gene>
<dbReference type="PROSITE" id="PS01036">
    <property type="entry name" value="HSP70_3"/>
    <property type="match status" value="1"/>
</dbReference>
<dbReference type="GO" id="GO:0030968">
    <property type="term" value="P:endoplasmic reticulum unfolded protein response"/>
    <property type="evidence" value="ECO:0007669"/>
    <property type="project" value="TreeGrafter"/>
</dbReference>
<dbReference type="Gene3D" id="3.30.420.40">
    <property type="match status" value="2"/>
</dbReference>
<proteinExistence type="inferred from homology"/>
<evidence type="ECO:0000256" key="7">
    <source>
        <dbReference type="SAM" id="Phobius"/>
    </source>
</evidence>
<keyword evidence="7" id="KW-1133">Transmembrane helix</keyword>
<keyword evidence="2" id="KW-0547">Nucleotide-binding</keyword>
<keyword evidence="7" id="KW-0812">Transmembrane</keyword>
<protein>
    <submittedName>
        <fullName evidence="8">Chaperone protein HscA</fullName>
    </submittedName>
</protein>
<dbReference type="InterPro" id="IPR023840">
    <property type="entry name" value="T7SS_Rv3446c"/>
</dbReference>
<feature type="transmembrane region" description="Helical" evidence="7">
    <location>
        <begin position="458"/>
        <end position="480"/>
    </location>
</feature>
<feature type="region of interest" description="Disordered" evidence="6">
    <location>
        <begin position="347"/>
        <end position="451"/>
    </location>
</feature>
<dbReference type="GO" id="GO:0005524">
    <property type="term" value="F:ATP binding"/>
    <property type="evidence" value="ECO:0007669"/>
    <property type="project" value="UniProtKB-KW"/>
</dbReference>
<dbReference type="SUPFAM" id="SSF53067">
    <property type="entry name" value="Actin-like ATPase domain"/>
    <property type="match status" value="2"/>
</dbReference>
<dbReference type="InterPro" id="IPR013126">
    <property type="entry name" value="Hsp_70_fam"/>
</dbReference>
<name>W7IN18_9PSEU</name>
<evidence type="ECO:0000256" key="3">
    <source>
        <dbReference type="ARBA" id="ARBA00022840"/>
    </source>
</evidence>
<evidence type="ECO:0000256" key="2">
    <source>
        <dbReference type="ARBA" id="ARBA00022741"/>
    </source>
</evidence>
<dbReference type="Gene3D" id="3.90.640.10">
    <property type="entry name" value="Actin, Chain A, domain 4"/>
    <property type="match status" value="1"/>
</dbReference>
<dbReference type="PROSITE" id="PS00329">
    <property type="entry name" value="HSP70_2"/>
    <property type="match status" value="1"/>
</dbReference>
<keyword evidence="9" id="KW-1185">Reference proteome</keyword>
<dbReference type="PANTHER" id="PTHR45639:SF34">
    <property type="entry name" value="CHAPERONE PROTEIN DNAK"/>
    <property type="match status" value="1"/>
</dbReference>
<keyword evidence="5" id="KW-0143">Chaperone</keyword>
<keyword evidence="3" id="KW-0067">ATP-binding</keyword>
<comment type="caution">
    <text evidence="8">The sequence shown here is derived from an EMBL/GenBank/DDBJ whole genome shotgun (WGS) entry which is preliminary data.</text>
</comment>
<keyword evidence="4" id="KW-0346">Stress response</keyword>
<dbReference type="AlphaFoldDB" id="W7IN18"/>
<evidence type="ECO:0000313" key="8">
    <source>
        <dbReference type="EMBL" id="EWC58142.1"/>
    </source>
</evidence>
<dbReference type="PATRIC" id="fig|909613.9.peg.6553"/>